<protein>
    <submittedName>
        <fullName evidence="1">Uncharacterized protein</fullName>
    </submittedName>
</protein>
<name>A0A1M5VM40_9RHOB</name>
<reference evidence="1 2" key="1">
    <citation type="submission" date="2016-11" db="EMBL/GenBank/DDBJ databases">
        <authorList>
            <person name="Jaros S."/>
            <person name="Januszkiewicz K."/>
            <person name="Wedrychowicz H."/>
        </authorList>
    </citation>
    <scope>NUCLEOTIDE SEQUENCE [LARGE SCALE GENOMIC DNA]</scope>
    <source>
        <strain evidence="1 2">DSM 29431</strain>
    </source>
</reference>
<keyword evidence="2" id="KW-1185">Reference proteome</keyword>
<evidence type="ECO:0000313" key="1">
    <source>
        <dbReference type="EMBL" id="SHH76305.1"/>
    </source>
</evidence>
<dbReference type="EMBL" id="FQXC01000004">
    <property type="protein sequence ID" value="SHH76305.1"/>
    <property type="molecule type" value="Genomic_DNA"/>
</dbReference>
<gene>
    <name evidence="1" type="ORF">SAMN05443551_2948</name>
</gene>
<dbReference type="STRING" id="996342.SAMN05443551_2948"/>
<organism evidence="1 2">
    <name type="scientific">Marivita hallyeonensis</name>
    <dbReference type="NCBI Taxonomy" id="996342"/>
    <lineage>
        <taxon>Bacteria</taxon>
        <taxon>Pseudomonadati</taxon>
        <taxon>Pseudomonadota</taxon>
        <taxon>Alphaproteobacteria</taxon>
        <taxon>Rhodobacterales</taxon>
        <taxon>Roseobacteraceae</taxon>
        <taxon>Marivita</taxon>
    </lineage>
</organism>
<evidence type="ECO:0000313" key="2">
    <source>
        <dbReference type="Proteomes" id="UP000184221"/>
    </source>
</evidence>
<dbReference type="Proteomes" id="UP000184221">
    <property type="component" value="Unassembled WGS sequence"/>
</dbReference>
<sequence length="203" mass="22370">MNPVDLLSEMIALEAAAPTHSLRHRQGYNDLLGFGFFRETGAISAVVCAECSDPHTAQIKFEDSTYGYYCPELCFVELARERMNTVTPNLPFLIGQLADAFDCKRRKATPVYGETWRIGSVSTDQGDIVLCFLPRLSDEDDARQLADALSREVHAPSRLVVSAEGQLPISIAMTVTLNELVEMSPRNGCLIPQFDLCTLGDVP</sequence>
<proteinExistence type="predicted"/>
<accession>A0A1M5VM40</accession>
<dbReference type="OrthoDB" id="7841282at2"/>
<dbReference type="AlphaFoldDB" id="A0A1M5VM40"/>